<dbReference type="RefSeq" id="WP_184919882.1">
    <property type="nucleotide sequence ID" value="NZ_JACHJR010000001.1"/>
</dbReference>
<sequence>MTAHPTTRTEPASPSTPIPYTRPAAQPLDALTLQARYALDVTCARRGHDTTRATVLQNGFNQVVRLPHAADGQGVVAKIHKPGTRREAVDRQVLAASWALAHRVPTARPLGRPTAVGGLLVSFTEDLGPGRPADPEERAVLLALLHAAPIPDRWPDYVPAARLLRRLAGVPSTVVPDSARREVRQRLEEVGRRWEKSDLLTRRHLIHGDAGAANTVVDRFGIPHLVDWETAAAGPPAVDLAAAACLRDHFGHDPREYRRFAAEYGTDITRHPDIYHVLAVRAACAGVIVAAEAAITRPQWQPEYLRRLACLSGLDTSGSSYPWSWRPGSQITAPHEVTGRSPETGGPAANGGCGR</sequence>
<evidence type="ECO:0000313" key="3">
    <source>
        <dbReference type="EMBL" id="MBB4949504.1"/>
    </source>
</evidence>
<feature type="region of interest" description="Disordered" evidence="1">
    <location>
        <begin position="332"/>
        <end position="355"/>
    </location>
</feature>
<reference evidence="3 4" key="1">
    <citation type="submission" date="2020-08" db="EMBL/GenBank/DDBJ databases">
        <title>Sequencing the genomes of 1000 actinobacteria strains.</title>
        <authorList>
            <person name="Klenk H.-P."/>
        </authorList>
    </citation>
    <scope>NUCLEOTIDE SEQUENCE [LARGE SCALE GENOMIC DNA]</scope>
    <source>
        <strain evidence="3 4">DSM 44786</strain>
    </source>
</reference>
<accession>A0A7W7SFG3</accession>
<evidence type="ECO:0000256" key="1">
    <source>
        <dbReference type="SAM" id="MobiDB-lite"/>
    </source>
</evidence>
<dbReference type="EMBL" id="JACHJR010000001">
    <property type="protein sequence ID" value="MBB4949504.1"/>
    <property type="molecule type" value="Genomic_DNA"/>
</dbReference>
<dbReference type="InterPro" id="IPR011009">
    <property type="entry name" value="Kinase-like_dom_sf"/>
</dbReference>
<feature type="compositionally biased region" description="Polar residues" evidence="1">
    <location>
        <begin position="1"/>
        <end position="15"/>
    </location>
</feature>
<dbReference type="AlphaFoldDB" id="A0A7W7SFG3"/>
<proteinExistence type="predicted"/>
<name>A0A7W7SFG3_9ACTN</name>
<organism evidence="3 4">
    <name type="scientific">Kitasatospora gansuensis</name>
    <dbReference type="NCBI Taxonomy" id="258050"/>
    <lineage>
        <taxon>Bacteria</taxon>
        <taxon>Bacillati</taxon>
        <taxon>Actinomycetota</taxon>
        <taxon>Actinomycetes</taxon>
        <taxon>Kitasatosporales</taxon>
        <taxon>Streptomycetaceae</taxon>
        <taxon>Kitasatospora</taxon>
    </lineage>
</organism>
<gene>
    <name evidence="3" type="ORF">F4556_005039</name>
</gene>
<dbReference type="Proteomes" id="UP000573327">
    <property type="component" value="Unassembled WGS sequence"/>
</dbReference>
<dbReference type="Gene3D" id="3.90.1200.10">
    <property type="match status" value="1"/>
</dbReference>
<evidence type="ECO:0000313" key="4">
    <source>
        <dbReference type="Proteomes" id="UP000573327"/>
    </source>
</evidence>
<feature type="region of interest" description="Disordered" evidence="1">
    <location>
        <begin position="1"/>
        <end position="23"/>
    </location>
</feature>
<keyword evidence="4" id="KW-1185">Reference proteome</keyword>
<evidence type="ECO:0000259" key="2">
    <source>
        <dbReference type="Pfam" id="PF01636"/>
    </source>
</evidence>
<comment type="caution">
    <text evidence="3">The sequence shown here is derived from an EMBL/GenBank/DDBJ whole genome shotgun (WGS) entry which is preliminary data.</text>
</comment>
<feature type="domain" description="Aminoglycoside phosphotransferase" evidence="2">
    <location>
        <begin position="65"/>
        <end position="269"/>
    </location>
</feature>
<dbReference type="SUPFAM" id="SSF56112">
    <property type="entry name" value="Protein kinase-like (PK-like)"/>
    <property type="match status" value="1"/>
</dbReference>
<dbReference type="InterPro" id="IPR002575">
    <property type="entry name" value="Aminoglycoside_PTrfase"/>
</dbReference>
<protein>
    <submittedName>
        <fullName evidence="3">Uncharacterized protein YeaO (DUF488 family)</fullName>
    </submittedName>
</protein>
<dbReference type="Pfam" id="PF01636">
    <property type="entry name" value="APH"/>
    <property type="match status" value="1"/>
</dbReference>